<comment type="caution">
    <text evidence="1">The sequence shown here is derived from an EMBL/GenBank/DDBJ whole genome shotgun (WGS) entry which is preliminary data.</text>
</comment>
<dbReference type="Proteomes" id="UP000078240">
    <property type="component" value="Unassembled WGS sequence"/>
</dbReference>
<dbReference type="AlphaFoldDB" id="A0A179H458"/>
<reference evidence="1 2" key="1">
    <citation type="submission" date="2016-01" db="EMBL/GenBank/DDBJ databases">
        <title>Biosynthesis of antibiotic leucinostatins and their inhibition on Phytophthora in bio-control Purpureocillium lilacinum.</title>
        <authorList>
            <person name="Wang G."/>
            <person name="Liu Z."/>
            <person name="Lin R."/>
            <person name="Li E."/>
            <person name="Mao Z."/>
            <person name="Ling J."/>
            <person name="Yin W."/>
            <person name="Xie B."/>
        </authorList>
    </citation>
    <scope>NUCLEOTIDE SEQUENCE [LARGE SCALE GENOMIC DNA]</scope>
    <source>
        <strain evidence="1">PLBJ-1</strain>
    </source>
</reference>
<evidence type="ECO:0000313" key="2">
    <source>
        <dbReference type="Proteomes" id="UP000078240"/>
    </source>
</evidence>
<organism evidence="1 2">
    <name type="scientific">Purpureocillium lilacinum</name>
    <name type="common">Paecilomyces lilacinus</name>
    <dbReference type="NCBI Taxonomy" id="33203"/>
    <lineage>
        <taxon>Eukaryota</taxon>
        <taxon>Fungi</taxon>
        <taxon>Dikarya</taxon>
        <taxon>Ascomycota</taxon>
        <taxon>Pezizomycotina</taxon>
        <taxon>Sordariomycetes</taxon>
        <taxon>Hypocreomycetidae</taxon>
        <taxon>Hypocreales</taxon>
        <taxon>Ophiocordycipitaceae</taxon>
        <taxon>Purpureocillium</taxon>
    </lineage>
</organism>
<gene>
    <name evidence="1" type="ORF">VFPBJ_02917</name>
</gene>
<accession>A0A179H458</accession>
<evidence type="ECO:0000313" key="1">
    <source>
        <dbReference type="EMBL" id="OAQ84149.1"/>
    </source>
</evidence>
<sequence length="84" mass="9531">MAVHRVIFNLWYINAREGIIPLIAPHAAVREPRQQYKRNTSSSQVWKANGLPNQLQRGPRLPTATRGMQLRGHAAASLKMHRPV</sequence>
<dbReference type="EMBL" id="LSBH01000002">
    <property type="protein sequence ID" value="OAQ84149.1"/>
    <property type="molecule type" value="Genomic_DNA"/>
</dbReference>
<protein>
    <submittedName>
        <fullName evidence="1">Uncharacterized protein</fullName>
    </submittedName>
</protein>
<name>A0A179H458_PURLI</name>
<proteinExistence type="predicted"/>